<sequence length="184" mass="21107">MEFCVERIPGIKFFNVPPEEVTKVDTDLRNRFDIATTIKGTLQFHRFVPLSQTHLSVYKLSTQVDPPVVVAATADAEHDRISEVLIDIEIAEQNYVCCLYDNEPWIGLVEDISDEHGDYSIKFMHPHGPAKLFHWPRDEDKCWLDKKSILCVINTPSLTLSTRMYSIGKPDNVKITGLCKKWKC</sequence>
<name>A0ABP0GE64_CLALP</name>
<evidence type="ECO:0000313" key="1">
    <source>
        <dbReference type="EMBL" id="CAK8688934.1"/>
    </source>
</evidence>
<dbReference type="EMBL" id="CAWYQH010000108">
    <property type="protein sequence ID" value="CAK8688934.1"/>
    <property type="molecule type" value="Genomic_DNA"/>
</dbReference>
<accession>A0ABP0GE64</accession>
<protein>
    <submittedName>
        <fullName evidence="1">Uncharacterized protein</fullName>
    </submittedName>
</protein>
<dbReference type="Proteomes" id="UP001642483">
    <property type="component" value="Unassembled WGS sequence"/>
</dbReference>
<organism evidence="1 2">
    <name type="scientific">Clavelina lepadiformis</name>
    <name type="common">Light-bulb sea squirt</name>
    <name type="synonym">Ascidia lepadiformis</name>
    <dbReference type="NCBI Taxonomy" id="159417"/>
    <lineage>
        <taxon>Eukaryota</taxon>
        <taxon>Metazoa</taxon>
        <taxon>Chordata</taxon>
        <taxon>Tunicata</taxon>
        <taxon>Ascidiacea</taxon>
        <taxon>Aplousobranchia</taxon>
        <taxon>Clavelinidae</taxon>
        <taxon>Clavelina</taxon>
    </lineage>
</organism>
<gene>
    <name evidence="1" type="ORF">CVLEPA_LOCUS20935</name>
</gene>
<proteinExistence type="predicted"/>
<reference evidence="1 2" key="1">
    <citation type="submission" date="2024-02" db="EMBL/GenBank/DDBJ databases">
        <authorList>
            <person name="Daric V."/>
            <person name="Darras S."/>
        </authorList>
    </citation>
    <scope>NUCLEOTIDE SEQUENCE [LARGE SCALE GENOMIC DNA]</scope>
</reference>
<keyword evidence="2" id="KW-1185">Reference proteome</keyword>
<evidence type="ECO:0000313" key="2">
    <source>
        <dbReference type="Proteomes" id="UP001642483"/>
    </source>
</evidence>
<comment type="caution">
    <text evidence="1">The sequence shown here is derived from an EMBL/GenBank/DDBJ whole genome shotgun (WGS) entry which is preliminary data.</text>
</comment>